<reference evidence="1 2" key="1">
    <citation type="submission" date="2018-11" db="EMBL/GenBank/DDBJ databases">
        <authorList>
            <consortium name="Pathogen Informatics"/>
        </authorList>
    </citation>
    <scope>NUCLEOTIDE SEQUENCE [LARGE SCALE GENOMIC DNA]</scope>
</reference>
<accession>A0A3P7MLR9</accession>
<evidence type="ECO:0000313" key="2">
    <source>
        <dbReference type="Proteomes" id="UP000281553"/>
    </source>
</evidence>
<sequence>MLAQDWICQVLTTVAVRREALRQVSCPESATCLQWIVNTKNIAATFASVLKHQQELVQQLQLQPSVWVS</sequence>
<dbReference type="Proteomes" id="UP000281553">
    <property type="component" value="Unassembled WGS sequence"/>
</dbReference>
<keyword evidence="2" id="KW-1185">Reference proteome</keyword>
<organism evidence="1 2">
    <name type="scientific">Dibothriocephalus latus</name>
    <name type="common">Fish tapeworm</name>
    <name type="synonym">Diphyllobothrium latum</name>
    <dbReference type="NCBI Taxonomy" id="60516"/>
    <lineage>
        <taxon>Eukaryota</taxon>
        <taxon>Metazoa</taxon>
        <taxon>Spiralia</taxon>
        <taxon>Lophotrochozoa</taxon>
        <taxon>Platyhelminthes</taxon>
        <taxon>Cestoda</taxon>
        <taxon>Eucestoda</taxon>
        <taxon>Diphyllobothriidea</taxon>
        <taxon>Diphyllobothriidae</taxon>
        <taxon>Dibothriocephalus</taxon>
    </lineage>
</organism>
<gene>
    <name evidence="1" type="ORF">DILT_LOCUS13307</name>
</gene>
<name>A0A3P7MLR9_DIBLA</name>
<evidence type="ECO:0000313" key="1">
    <source>
        <dbReference type="EMBL" id="VDN18951.1"/>
    </source>
</evidence>
<dbReference type="AlphaFoldDB" id="A0A3P7MLR9"/>
<proteinExistence type="predicted"/>
<protein>
    <submittedName>
        <fullName evidence="1">Uncharacterized protein</fullName>
    </submittedName>
</protein>
<dbReference type="EMBL" id="UYRU01069724">
    <property type="protein sequence ID" value="VDN18951.1"/>
    <property type="molecule type" value="Genomic_DNA"/>
</dbReference>